<comment type="caution">
    <text evidence="4">The sequence shown here is derived from an EMBL/GenBank/DDBJ whole genome shotgun (WGS) entry which is preliminary data.</text>
</comment>
<dbReference type="Proteomes" id="UP000264589">
    <property type="component" value="Unassembled WGS sequence"/>
</dbReference>
<keyword evidence="1 2" id="KW-0597">Phosphoprotein</keyword>
<proteinExistence type="predicted"/>
<dbReference type="AlphaFoldDB" id="A0A371R7W6"/>
<dbReference type="GO" id="GO:0000160">
    <property type="term" value="P:phosphorelay signal transduction system"/>
    <property type="evidence" value="ECO:0007669"/>
    <property type="project" value="InterPro"/>
</dbReference>
<evidence type="ECO:0000256" key="2">
    <source>
        <dbReference type="PROSITE-ProRule" id="PRU00169"/>
    </source>
</evidence>
<name>A0A371R7W6_9PROT</name>
<evidence type="ECO:0000256" key="1">
    <source>
        <dbReference type="ARBA" id="ARBA00022553"/>
    </source>
</evidence>
<evidence type="ECO:0000313" key="4">
    <source>
        <dbReference type="EMBL" id="RFB01551.1"/>
    </source>
</evidence>
<sequence length="143" mass="15310">MESLSTSPEKSRPPVTSTAGDKLKVVVVEDDFLVSLSVSEAIELAGMEVVATAATAGQAVALCETERPDLVTIDLNLCGDLVGIEVAEVLREQLDVPIIFVTAFNSPEIREAGDKSSPLCWIEKPFTPRVMAERLKAVTSSLH</sequence>
<reference evidence="4 5" key="1">
    <citation type="submission" date="2018-08" db="EMBL/GenBank/DDBJ databases">
        <title>Parvularcula sp. SM1705, isolated from surface water of the South Sea China.</title>
        <authorList>
            <person name="Sun L."/>
        </authorList>
    </citation>
    <scope>NUCLEOTIDE SEQUENCE [LARGE SCALE GENOMIC DNA]</scope>
    <source>
        <strain evidence="4 5">SM1705</strain>
    </source>
</reference>
<dbReference type="InterPro" id="IPR001789">
    <property type="entry name" value="Sig_transdc_resp-reg_receiver"/>
</dbReference>
<dbReference type="SUPFAM" id="SSF52172">
    <property type="entry name" value="CheY-like"/>
    <property type="match status" value="1"/>
</dbReference>
<dbReference type="Gene3D" id="3.40.50.2300">
    <property type="match status" value="1"/>
</dbReference>
<gene>
    <name evidence="4" type="ORF">DX908_14815</name>
</gene>
<feature type="modified residue" description="4-aspartylphosphate" evidence="2">
    <location>
        <position position="74"/>
    </location>
</feature>
<dbReference type="InterPro" id="IPR011006">
    <property type="entry name" value="CheY-like_superfamily"/>
</dbReference>
<dbReference type="SMART" id="SM00448">
    <property type="entry name" value="REC"/>
    <property type="match status" value="1"/>
</dbReference>
<dbReference type="PANTHER" id="PTHR44591">
    <property type="entry name" value="STRESS RESPONSE REGULATOR PROTEIN 1"/>
    <property type="match status" value="1"/>
</dbReference>
<keyword evidence="5" id="KW-1185">Reference proteome</keyword>
<dbReference type="Pfam" id="PF00072">
    <property type="entry name" value="Response_reg"/>
    <property type="match status" value="1"/>
</dbReference>
<feature type="domain" description="Response regulatory" evidence="3">
    <location>
        <begin position="24"/>
        <end position="139"/>
    </location>
</feature>
<dbReference type="PANTHER" id="PTHR44591:SF3">
    <property type="entry name" value="RESPONSE REGULATORY DOMAIN-CONTAINING PROTEIN"/>
    <property type="match status" value="1"/>
</dbReference>
<protein>
    <submittedName>
        <fullName evidence="4">Response regulator</fullName>
    </submittedName>
</protein>
<dbReference type="PROSITE" id="PS50110">
    <property type="entry name" value="RESPONSE_REGULATORY"/>
    <property type="match status" value="1"/>
</dbReference>
<accession>A0A371R7W6</accession>
<dbReference type="InParanoid" id="A0A371R7W6"/>
<dbReference type="EMBL" id="QUQO01000002">
    <property type="protein sequence ID" value="RFB01551.1"/>
    <property type="molecule type" value="Genomic_DNA"/>
</dbReference>
<dbReference type="InterPro" id="IPR050595">
    <property type="entry name" value="Bact_response_regulator"/>
</dbReference>
<organism evidence="4 5">
    <name type="scientific">Parvularcula marina</name>
    <dbReference type="NCBI Taxonomy" id="2292771"/>
    <lineage>
        <taxon>Bacteria</taxon>
        <taxon>Pseudomonadati</taxon>
        <taxon>Pseudomonadota</taxon>
        <taxon>Alphaproteobacteria</taxon>
        <taxon>Parvularculales</taxon>
        <taxon>Parvularculaceae</taxon>
        <taxon>Parvularcula</taxon>
    </lineage>
</organism>
<evidence type="ECO:0000259" key="3">
    <source>
        <dbReference type="PROSITE" id="PS50110"/>
    </source>
</evidence>
<evidence type="ECO:0000313" key="5">
    <source>
        <dbReference type="Proteomes" id="UP000264589"/>
    </source>
</evidence>